<organism evidence="2 3">
    <name type="scientific">Streptomyces palmae</name>
    <dbReference type="NCBI Taxonomy" id="1701085"/>
    <lineage>
        <taxon>Bacteria</taxon>
        <taxon>Bacillati</taxon>
        <taxon>Actinomycetota</taxon>
        <taxon>Actinomycetes</taxon>
        <taxon>Kitasatosporales</taxon>
        <taxon>Streptomycetaceae</taxon>
        <taxon>Streptomyces</taxon>
    </lineage>
</organism>
<dbReference type="Proteomes" id="UP000297948">
    <property type="component" value="Unassembled WGS sequence"/>
</dbReference>
<protein>
    <submittedName>
        <fullName evidence="2">Uncharacterized protein</fullName>
    </submittedName>
</protein>
<feature type="region of interest" description="Disordered" evidence="1">
    <location>
        <begin position="98"/>
        <end position="118"/>
    </location>
</feature>
<accession>A0A4Z0GP87</accession>
<dbReference type="RefSeq" id="WP_135340976.1">
    <property type="nucleotide sequence ID" value="NZ_JBHLTX010000025.1"/>
</dbReference>
<dbReference type="OrthoDB" id="3293321at2"/>
<feature type="region of interest" description="Disordered" evidence="1">
    <location>
        <begin position="1"/>
        <end position="21"/>
    </location>
</feature>
<proteinExistence type="predicted"/>
<gene>
    <name evidence="2" type="ORF">E4099_22800</name>
</gene>
<evidence type="ECO:0000313" key="3">
    <source>
        <dbReference type="Proteomes" id="UP000297948"/>
    </source>
</evidence>
<evidence type="ECO:0000256" key="1">
    <source>
        <dbReference type="SAM" id="MobiDB-lite"/>
    </source>
</evidence>
<comment type="caution">
    <text evidence="2">The sequence shown here is derived from an EMBL/GenBank/DDBJ whole genome shotgun (WGS) entry which is preliminary data.</text>
</comment>
<dbReference type="AlphaFoldDB" id="A0A4Z0GP87"/>
<dbReference type="EMBL" id="SRID01000257">
    <property type="protein sequence ID" value="TGA98775.1"/>
    <property type="molecule type" value="Genomic_DNA"/>
</dbReference>
<reference evidence="2 3" key="1">
    <citation type="submission" date="2019-03" db="EMBL/GenBank/DDBJ databases">
        <authorList>
            <person name="Gonzalez-Pimentel J.L."/>
        </authorList>
    </citation>
    <scope>NUCLEOTIDE SEQUENCE [LARGE SCALE GENOMIC DNA]</scope>
    <source>
        <strain evidence="2 3">JCM 31289</strain>
    </source>
</reference>
<feature type="compositionally biased region" description="Polar residues" evidence="1">
    <location>
        <begin position="1"/>
        <end position="10"/>
    </location>
</feature>
<sequence>MTMTAPQSKKQAALEARTVSGHVVTKSPISGDFEAVLSDSDTRAPLPGREVVFSSTAGHNEIGRATTDTHGIATMNSGTRLTQPALVAEVLASGYDARFPGDDQYAPAQDHASTAVQP</sequence>
<name>A0A4Z0GP87_9ACTN</name>
<evidence type="ECO:0000313" key="2">
    <source>
        <dbReference type="EMBL" id="TGA98775.1"/>
    </source>
</evidence>
<keyword evidence="3" id="KW-1185">Reference proteome</keyword>